<dbReference type="EMBL" id="JAJAGQ010000005">
    <property type="protein sequence ID" value="KAJ8562383.1"/>
    <property type="molecule type" value="Genomic_DNA"/>
</dbReference>
<keyword evidence="3" id="KW-1185">Reference proteome</keyword>
<name>A0A9Q1RIS3_9SOLA</name>
<sequence>MTGSEHNDEFFVDEHNQIRTKTNRSGGEVHTLVSPQPCKENDEHKNEEPKEKVEENTLALVPILEDNEKITSSPTPEKLTDSGTRKSTGGAKDRAKDMDMLSAAN</sequence>
<accession>A0A9Q1RIS3</accession>
<dbReference type="OrthoDB" id="10580999at2759"/>
<evidence type="ECO:0000313" key="2">
    <source>
        <dbReference type="EMBL" id="KAJ8562383.1"/>
    </source>
</evidence>
<feature type="region of interest" description="Disordered" evidence="1">
    <location>
        <begin position="1"/>
        <end position="105"/>
    </location>
</feature>
<feature type="compositionally biased region" description="Basic and acidic residues" evidence="1">
    <location>
        <begin position="1"/>
        <end position="17"/>
    </location>
</feature>
<organism evidence="2 3">
    <name type="scientific">Anisodus acutangulus</name>
    <dbReference type="NCBI Taxonomy" id="402998"/>
    <lineage>
        <taxon>Eukaryota</taxon>
        <taxon>Viridiplantae</taxon>
        <taxon>Streptophyta</taxon>
        <taxon>Embryophyta</taxon>
        <taxon>Tracheophyta</taxon>
        <taxon>Spermatophyta</taxon>
        <taxon>Magnoliopsida</taxon>
        <taxon>eudicotyledons</taxon>
        <taxon>Gunneridae</taxon>
        <taxon>Pentapetalae</taxon>
        <taxon>asterids</taxon>
        <taxon>lamiids</taxon>
        <taxon>Solanales</taxon>
        <taxon>Solanaceae</taxon>
        <taxon>Solanoideae</taxon>
        <taxon>Hyoscyameae</taxon>
        <taxon>Anisodus</taxon>
    </lineage>
</organism>
<protein>
    <submittedName>
        <fullName evidence="2">Uncharacterized protein</fullName>
    </submittedName>
</protein>
<dbReference type="AlphaFoldDB" id="A0A9Q1RIS3"/>
<evidence type="ECO:0000256" key="1">
    <source>
        <dbReference type="SAM" id="MobiDB-lite"/>
    </source>
</evidence>
<evidence type="ECO:0000313" key="3">
    <source>
        <dbReference type="Proteomes" id="UP001152561"/>
    </source>
</evidence>
<proteinExistence type="predicted"/>
<feature type="compositionally biased region" description="Basic and acidic residues" evidence="1">
    <location>
        <begin position="39"/>
        <end position="55"/>
    </location>
</feature>
<comment type="caution">
    <text evidence="2">The sequence shown here is derived from an EMBL/GenBank/DDBJ whole genome shotgun (WGS) entry which is preliminary data.</text>
</comment>
<reference evidence="3" key="1">
    <citation type="journal article" date="2023" name="Proc. Natl. Acad. Sci. U.S.A.">
        <title>Genomic and structural basis for evolution of tropane alkaloid biosynthesis.</title>
        <authorList>
            <person name="Wanga Y.-J."/>
            <person name="Taina T."/>
            <person name="Yua J.-Y."/>
            <person name="Lia J."/>
            <person name="Xua B."/>
            <person name="Chenc J."/>
            <person name="D'Auriad J.C."/>
            <person name="Huanga J.-P."/>
            <person name="Huanga S.-X."/>
        </authorList>
    </citation>
    <scope>NUCLEOTIDE SEQUENCE [LARGE SCALE GENOMIC DNA]</scope>
    <source>
        <strain evidence="3">cv. KIB-2019</strain>
    </source>
</reference>
<dbReference type="Proteomes" id="UP001152561">
    <property type="component" value="Unassembled WGS sequence"/>
</dbReference>
<gene>
    <name evidence="2" type="ORF">K7X08_011674</name>
</gene>